<dbReference type="EMBL" id="FZMO01000545">
    <property type="protein sequence ID" value="SNQ51677.1"/>
    <property type="molecule type" value="Genomic_DNA"/>
</dbReference>
<evidence type="ECO:0000313" key="2">
    <source>
        <dbReference type="Proteomes" id="UP000234331"/>
    </source>
</evidence>
<accession>A0A2I2L1E1</accession>
<keyword evidence="2" id="KW-1185">Reference proteome</keyword>
<organism evidence="1 2">
    <name type="scientific">Frankia canadensis</name>
    <dbReference type="NCBI Taxonomy" id="1836972"/>
    <lineage>
        <taxon>Bacteria</taxon>
        <taxon>Bacillati</taxon>
        <taxon>Actinomycetota</taxon>
        <taxon>Actinomycetes</taxon>
        <taxon>Frankiales</taxon>
        <taxon>Frankiaceae</taxon>
        <taxon>Frankia</taxon>
    </lineage>
</organism>
<dbReference type="AlphaFoldDB" id="A0A2I2L1E1"/>
<proteinExistence type="predicted"/>
<dbReference type="Proteomes" id="UP000234331">
    <property type="component" value="Unassembled WGS sequence"/>
</dbReference>
<name>A0A2I2L1E1_9ACTN</name>
<gene>
    <name evidence="1" type="ORF">FRACA_780034</name>
</gene>
<reference evidence="1 2" key="1">
    <citation type="submission" date="2017-06" db="EMBL/GenBank/DDBJ databases">
        <authorList>
            <person name="Kim H.J."/>
            <person name="Triplett B.A."/>
        </authorList>
    </citation>
    <scope>NUCLEOTIDE SEQUENCE [LARGE SCALE GENOMIC DNA]</scope>
    <source>
        <strain evidence="1">FRACA_ARgP5</strain>
    </source>
</reference>
<sequence>MSRIWVRPHVRNGYRVRGYWREGQESSGFSFTAAVLLTITIAAGSIGLAVSASGGVSAVRSPGQTHSARNCSQSGQCTEAEVKTGDLRSIEARLARKGLQVNGRLQHDGAHCSEHSYGAVSKFFRKQPCADLHRAQLQCRDRKGDVVLVAISWVRMAGQQSATSYKTLVDEYGTGNVTELSREDGRYRTVRYTARTYRSVQRNNVVVNAQAEPVARGWVGLALTTIVDEAVR</sequence>
<evidence type="ECO:0000313" key="1">
    <source>
        <dbReference type="EMBL" id="SNQ51677.1"/>
    </source>
</evidence>
<protein>
    <submittedName>
        <fullName evidence="1">Uncharacterized protein</fullName>
    </submittedName>
</protein>